<feature type="compositionally biased region" description="Polar residues" evidence="4">
    <location>
        <begin position="140"/>
        <end position="151"/>
    </location>
</feature>
<keyword evidence="7" id="KW-1185">Reference proteome</keyword>
<dbReference type="InterPro" id="IPR002653">
    <property type="entry name" value="Znf_A20"/>
</dbReference>
<dbReference type="FunFam" id="1.20.5.4770:FF:000001">
    <property type="entry name" value="Zinc finger AN1-type containing 6"/>
    <property type="match status" value="1"/>
</dbReference>
<organism evidence="6 7">
    <name type="scientific">Astatotilapia calliptera</name>
    <name type="common">Eastern happy</name>
    <name type="synonym">Chromis callipterus</name>
    <dbReference type="NCBI Taxonomy" id="8154"/>
    <lineage>
        <taxon>Eukaryota</taxon>
        <taxon>Metazoa</taxon>
        <taxon>Chordata</taxon>
        <taxon>Craniata</taxon>
        <taxon>Vertebrata</taxon>
        <taxon>Euteleostomi</taxon>
        <taxon>Actinopterygii</taxon>
        <taxon>Neopterygii</taxon>
        <taxon>Teleostei</taxon>
        <taxon>Neoteleostei</taxon>
        <taxon>Acanthomorphata</taxon>
        <taxon>Ovalentaria</taxon>
        <taxon>Cichlomorphae</taxon>
        <taxon>Cichliformes</taxon>
        <taxon>Cichlidae</taxon>
        <taxon>African cichlids</taxon>
        <taxon>Pseudocrenilabrinae</taxon>
        <taxon>Haplochromini</taxon>
        <taxon>Astatotilapia</taxon>
    </lineage>
</organism>
<dbReference type="Ensembl" id="ENSACLT00000065946.1">
    <property type="protein sequence ID" value="ENSACLP00000066112.1"/>
    <property type="gene ID" value="ENSACLG00000027517.2"/>
</dbReference>
<feature type="compositionally biased region" description="Basic and acidic residues" evidence="4">
    <location>
        <begin position="153"/>
        <end position="162"/>
    </location>
</feature>
<reference evidence="6" key="4">
    <citation type="submission" date="2025-09" db="UniProtKB">
        <authorList>
            <consortium name="Ensembl"/>
        </authorList>
    </citation>
    <scope>IDENTIFICATION</scope>
</reference>
<dbReference type="PANTHER" id="PTHR10634">
    <property type="entry name" value="AN1-TYPE ZINC FINGER PROTEIN"/>
    <property type="match status" value="1"/>
</dbReference>
<proteinExistence type="predicted"/>
<sequence>MAQETNQSPVPMLCATGCGFYGNPRTNGMCSVCHKEHLSRQNNGGVGSLSGVGSSSTAEASAIQRLEATLNNAAAAAVAAAEVAAEAAAASDAAAATEALSGISPAISVTQQMTEMSLSSEEKGVSGSKVELIEPVVSQPAVSASHPSTAGSEDSKSPEPPKPKKNRCFMCRKKVGLTGKMSHKEMDGFLKSLAIFPLISHMSEQTQTPCADPWTIVSNGSNVHCGHTSIDYVHLSIFYFRWRNSCIALCFRCDICSLFTVGFPKQVNQMD</sequence>
<dbReference type="Pfam" id="PF01754">
    <property type="entry name" value="zf-A20"/>
    <property type="match status" value="1"/>
</dbReference>
<reference evidence="6 7" key="1">
    <citation type="submission" date="2018-05" db="EMBL/GenBank/DDBJ databases">
        <authorList>
            <person name="Datahose"/>
        </authorList>
    </citation>
    <scope>NUCLEOTIDE SEQUENCE</scope>
</reference>
<dbReference type="InterPro" id="IPR050652">
    <property type="entry name" value="AN1_A20_ZnFinger"/>
</dbReference>
<protein>
    <recommendedName>
        <fullName evidence="5">A20-type domain-containing protein</fullName>
    </recommendedName>
</protein>
<dbReference type="GO" id="GO:0008270">
    <property type="term" value="F:zinc ion binding"/>
    <property type="evidence" value="ECO:0007669"/>
    <property type="project" value="UniProtKB-KW"/>
</dbReference>
<feature type="domain" description="A20-type" evidence="5">
    <location>
        <begin position="8"/>
        <end position="42"/>
    </location>
</feature>
<dbReference type="SUPFAM" id="SSF118310">
    <property type="entry name" value="AN1-like Zinc finger"/>
    <property type="match status" value="1"/>
</dbReference>
<evidence type="ECO:0000256" key="4">
    <source>
        <dbReference type="SAM" id="MobiDB-lite"/>
    </source>
</evidence>
<dbReference type="PANTHER" id="PTHR10634:SF26">
    <property type="entry name" value="AN1-TYPE ZINC FINGER PROTEIN 5"/>
    <property type="match status" value="1"/>
</dbReference>
<keyword evidence="2" id="KW-0863">Zinc-finger</keyword>
<dbReference type="PROSITE" id="PS51036">
    <property type="entry name" value="ZF_A20"/>
    <property type="match status" value="1"/>
</dbReference>
<dbReference type="SMART" id="SM00259">
    <property type="entry name" value="ZnF_A20"/>
    <property type="match status" value="1"/>
</dbReference>
<reference evidence="6" key="3">
    <citation type="submission" date="2025-08" db="UniProtKB">
        <authorList>
            <consortium name="Ensembl"/>
        </authorList>
    </citation>
    <scope>IDENTIFICATION</scope>
</reference>
<evidence type="ECO:0000256" key="1">
    <source>
        <dbReference type="ARBA" id="ARBA00022723"/>
    </source>
</evidence>
<feature type="region of interest" description="Disordered" evidence="4">
    <location>
        <begin position="138"/>
        <end position="166"/>
    </location>
</feature>
<keyword evidence="1" id="KW-0479">Metal-binding</keyword>
<reference evidence="7" key="2">
    <citation type="submission" date="2023-03" db="EMBL/GenBank/DDBJ databases">
        <authorList>
            <consortium name="Wellcome Sanger Institute Data Sharing"/>
        </authorList>
    </citation>
    <scope>NUCLEOTIDE SEQUENCE [LARGE SCALE GENOMIC DNA]</scope>
</reference>
<dbReference type="SUPFAM" id="SSF57716">
    <property type="entry name" value="Glucocorticoid receptor-like (DNA-binding domain)"/>
    <property type="match status" value="1"/>
</dbReference>
<keyword evidence="3" id="KW-0862">Zinc</keyword>
<dbReference type="AlphaFoldDB" id="A0AAX7UBD5"/>
<evidence type="ECO:0000313" key="6">
    <source>
        <dbReference type="Ensembl" id="ENSACLP00000066112.1"/>
    </source>
</evidence>
<dbReference type="GO" id="GO:0003677">
    <property type="term" value="F:DNA binding"/>
    <property type="evidence" value="ECO:0007669"/>
    <property type="project" value="InterPro"/>
</dbReference>
<evidence type="ECO:0000256" key="3">
    <source>
        <dbReference type="ARBA" id="ARBA00022833"/>
    </source>
</evidence>
<dbReference type="Gene3D" id="4.10.1110.10">
    <property type="entry name" value="AN1-like Zinc finger"/>
    <property type="match status" value="1"/>
</dbReference>
<dbReference type="Proteomes" id="UP000265100">
    <property type="component" value="Chromosome 7"/>
</dbReference>
<dbReference type="InterPro" id="IPR035896">
    <property type="entry name" value="AN1-like_Znf"/>
</dbReference>
<name>A0AAX7UBD5_ASTCA</name>
<accession>A0AAX7UBD5</accession>
<evidence type="ECO:0000256" key="2">
    <source>
        <dbReference type="ARBA" id="ARBA00022771"/>
    </source>
</evidence>
<dbReference type="GeneTree" id="ENSGT00940000164966"/>
<dbReference type="Gene3D" id="1.20.5.4770">
    <property type="match status" value="1"/>
</dbReference>
<evidence type="ECO:0000313" key="7">
    <source>
        <dbReference type="Proteomes" id="UP000265100"/>
    </source>
</evidence>
<evidence type="ECO:0000259" key="5">
    <source>
        <dbReference type="PROSITE" id="PS51036"/>
    </source>
</evidence>